<keyword evidence="9" id="KW-0479">Metal-binding</keyword>
<dbReference type="SUPFAM" id="SSF158791">
    <property type="entry name" value="MgtE N-terminal domain-like"/>
    <property type="match status" value="1"/>
</dbReference>
<dbReference type="NCBIfam" id="TIGR00400">
    <property type="entry name" value="mgtE"/>
    <property type="match status" value="1"/>
</dbReference>
<dbReference type="SMART" id="SM00924">
    <property type="entry name" value="MgtE_N"/>
    <property type="match status" value="1"/>
</dbReference>
<dbReference type="InterPro" id="IPR006669">
    <property type="entry name" value="MgtE_transporter"/>
</dbReference>
<reference evidence="11 14" key="2">
    <citation type="submission" date="2020-04" db="EMBL/GenBank/DDBJ databases">
        <authorList>
            <person name="Hitch T.C.A."/>
            <person name="Wylensek D."/>
            <person name="Clavel T."/>
        </authorList>
    </citation>
    <scope>NUCLEOTIDE SEQUENCE [LARGE SCALE GENOMIC DNA]</scope>
    <source>
        <strain evidence="11 14">BSM-383-APC-22F</strain>
    </source>
</reference>
<sequence>MNDRKWKDQKEFQAYFDQLHPVDIASELEDWPDEQIDAMCSYLNDEDLASVLDQSDDDERMEVVKHVHDDRLLSLFQWMPKDEIVDLMGNLPMDRKKRLLNRMKHDEQTIIRQLLQYPEESAGGIMTTDYIALRLDLKISDALQTIRDIGPKTEVIETLYVINAKRELIGTVDLRKLLAANKEAYISSIMEADAIYVYPEMDQEEVAKLVAKYDLKAIPVVNANKAILGIITVDDIIDVIIDEYDEDLLQMAGVSKEESIDTTLLESIQMRLPWLLINLATAFLASFIVKIFQTTIEQVVALSAVMTIVSGMGGNAGTQTMSILVRDLSHGDIKAKRVWQVLFKEIALGIIDGSSTGLVTAIIVYVMYHNVFLSLIVFLAMIGNLVVAGIFGLLIPVTISKLHADPAIASSIFLTTATDVLGFFIFLGLATLFLSHLM</sequence>
<comment type="function">
    <text evidence="9">Acts as a magnesium transporter.</text>
</comment>
<dbReference type="InterPro" id="IPR000644">
    <property type="entry name" value="CBS_dom"/>
</dbReference>
<dbReference type="SMART" id="SM00116">
    <property type="entry name" value="CBS"/>
    <property type="match status" value="2"/>
</dbReference>
<evidence type="ECO:0000256" key="5">
    <source>
        <dbReference type="ARBA" id="ARBA00022842"/>
    </source>
</evidence>
<evidence type="ECO:0000256" key="9">
    <source>
        <dbReference type="RuleBase" id="RU362011"/>
    </source>
</evidence>
<evidence type="ECO:0000256" key="1">
    <source>
        <dbReference type="ARBA" id="ARBA00004141"/>
    </source>
</evidence>
<keyword evidence="6 9" id="KW-1133">Transmembrane helix</keyword>
<dbReference type="Pfam" id="PF03448">
    <property type="entry name" value="MgtE_N"/>
    <property type="match status" value="1"/>
</dbReference>
<comment type="caution">
    <text evidence="9">Lacks conserved residue(s) required for the propagation of feature annotation.</text>
</comment>
<dbReference type="InterPro" id="IPR038076">
    <property type="entry name" value="MgtE_N_sf"/>
</dbReference>
<dbReference type="GO" id="GO:0015095">
    <property type="term" value="F:magnesium ion transmembrane transporter activity"/>
    <property type="evidence" value="ECO:0007669"/>
    <property type="project" value="UniProtKB-UniRule"/>
</dbReference>
<dbReference type="GO" id="GO:0046872">
    <property type="term" value="F:metal ion binding"/>
    <property type="evidence" value="ECO:0007669"/>
    <property type="project" value="UniProtKB-KW"/>
</dbReference>
<comment type="similarity">
    <text evidence="2 9">Belongs to the SLC41A transporter family.</text>
</comment>
<dbReference type="InterPro" id="IPR046342">
    <property type="entry name" value="CBS_dom_sf"/>
</dbReference>
<dbReference type="GO" id="GO:0005886">
    <property type="term" value="C:plasma membrane"/>
    <property type="evidence" value="ECO:0007669"/>
    <property type="project" value="UniProtKB-SubCell"/>
</dbReference>
<feature type="domain" description="CBS" evidence="10">
    <location>
        <begin position="126"/>
        <end position="188"/>
    </location>
</feature>
<dbReference type="EMBL" id="JABAFR010000008">
    <property type="protein sequence ID" value="NME44195.1"/>
    <property type="molecule type" value="Genomic_DNA"/>
</dbReference>
<keyword evidence="8" id="KW-0129">CBS domain</keyword>
<evidence type="ECO:0000313" key="12">
    <source>
        <dbReference type="EMBL" id="RGD75878.1"/>
    </source>
</evidence>
<dbReference type="InterPro" id="IPR006668">
    <property type="entry name" value="Mg_transptr_MgtE_intracell_dom"/>
</dbReference>
<evidence type="ECO:0000313" key="11">
    <source>
        <dbReference type="EMBL" id="NME44195.1"/>
    </source>
</evidence>
<feature type="transmembrane region" description="Helical" evidence="9">
    <location>
        <begin position="346"/>
        <end position="366"/>
    </location>
</feature>
<protein>
    <recommendedName>
        <fullName evidence="9">Magnesium transporter MgtE</fullName>
    </recommendedName>
</protein>
<reference evidence="12 13" key="1">
    <citation type="submission" date="2018-08" db="EMBL/GenBank/DDBJ databases">
        <title>A genome reference for cultivated species of the human gut microbiota.</title>
        <authorList>
            <person name="Zou Y."/>
            <person name="Xue W."/>
            <person name="Luo G."/>
        </authorList>
    </citation>
    <scope>NUCLEOTIDE SEQUENCE [LARGE SCALE GENOMIC DNA]</scope>
    <source>
        <strain evidence="12 13">TF08-11</strain>
    </source>
</reference>
<dbReference type="SUPFAM" id="SSF161093">
    <property type="entry name" value="MgtE membrane domain-like"/>
    <property type="match status" value="1"/>
</dbReference>
<dbReference type="PANTHER" id="PTHR43773:SF1">
    <property type="entry name" value="MAGNESIUM TRANSPORTER MGTE"/>
    <property type="match status" value="1"/>
</dbReference>
<keyword evidence="3 9" id="KW-0813">Transport</keyword>
<proteinExistence type="inferred from homology"/>
<dbReference type="Gene3D" id="3.10.580.10">
    <property type="entry name" value="CBS-domain"/>
    <property type="match status" value="1"/>
</dbReference>
<comment type="subcellular location">
    <subcellularLocation>
        <location evidence="9">Cell membrane</location>
        <topology evidence="9">Multi-pass membrane protein</topology>
    </subcellularLocation>
    <subcellularLocation>
        <location evidence="1">Membrane</location>
        <topology evidence="1">Multi-pass membrane protein</topology>
    </subcellularLocation>
</comment>
<keyword evidence="4 9" id="KW-0812">Transmembrane</keyword>
<dbReference type="Gene3D" id="1.10.357.20">
    <property type="entry name" value="SLC41 divalent cation transporters, integral membrane domain"/>
    <property type="match status" value="1"/>
</dbReference>
<dbReference type="Pfam" id="PF01769">
    <property type="entry name" value="MgtE"/>
    <property type="match status" value="1"/>
</dbReference>
<keyword evidence="5 9" id="KW-0460">Magnesium</keyword>
<feature type="transmembrane region" description="Helical" evidence="9">
    <location>
        <begin position="372"/>
        <end position="395"/>
    </location>
</feature>
<dbReference type="InterPro" id="IPR006667">
    <property type="entry name" value="SLC41_membr_dom"/>
</dbReference>
<dbReference type="CDD" id="cd04606">
    <property type="entry name" value="CBS_pair_Mg_transporter"/>
    <property type="match status" value="1"/>
</dbReference>
<dbReference type="InterPro" id="IPR036739">
    <property type="entry name" value="SLC41_membr_dom_sf"/>
</dbReference>
<evidence type="ECO:0000256" key="3">
    <source>
        <dbReference type="ARBA" id="ARBA00022448"/>
    </source>
</evidence>
<dbReference type="Proteomes" id="UP000540014">
    <property type="component" value="Unassembled WGS sequence"/>
</dbReference>
<dbReference type="EMBL" id="QUSK01000019">
    <property type="protein sequence ID" value="RGD75878.1"/>
    <property type="molecule type" value="Genomic_DNA"/>
</dbReference>
<dbReference type="AlphaFoldDB" id="A0A3E3E4P7"/>
<dbReference type="Pfam" id="PF00571">
    <property type="entry name" value="CBS"/>
    <property type="match status" value="2"/>
</dbReference>
<accession>A0A3E3E4P7</accession>
<feature type="transmembrane region" description="Helical" evidence="9">
    <location>
        <begin position="274"/>
        <end position="293"/>
    </location>
</feature>
<organism evidence="12 13">
    <name type="scientific">Faecalicoccus pleomorphus</name>
    <dbReference type="NCBI Taxonomy" id="1323"/>
    <lineage>
        <taxon>Bacteria</taxon>
        <taxon>Bacillati</taxon>
        <taxon>Bacillota</taxon>
        <taxon>Erysipelotrichia</taxon>
        <taxon>Erysipelotrichales</taxon>
        <taxon>Erysipelotrichaceae</taxon>
        <taxon>Faecalicoccus</taxon>
    </lineage>
</organism>
<evidence type="ECO:0000256" key="6">
    <source>
        <dbReference type="ARBA" id="ARBA00022989"/>
    </source>
</evidence>
<dbReference type="PROSITE" id="PS51371">
    <property type="entry name" value="CBS"/>
    <property type="match status" value="2"/>
</dbReference>
<dbReference type="Gene3D" id="1.25.60.10">
    <property type="entry name" value="MgtE N-terminal domain-like"/>
    <property type="match status" value="1"/>
</dbReference>
<evidence type="ECO:0000259" key="10">
    <source>
        <dbReference type="PROSITE" id="PS51371"/>
    </source>
</evidence>
<evidence type="ECO:0000256" key="2">
    <source>
        <dbReference type="ARBA" id="ARBA00009749"/>
    </source>
</evidence>
<gene>
    <name evidence="12" type="primary">mgtE</name>
    <name evidence="12" type="ORF">DXC78_08645</name>
    <name evidence="11" type="ORF">HF861_04770</name>
</gene>
<dbReference type="RefSeq" id="WP_117446652.1">
    <property type="nucleotide sequence ID" value="NZ_CALCIP010000040.1"/>
</dbReference>
<comment type="caution">
    <text evidence="12">The sequence shown here is derived from an EMBL/GenBank/DDBJ whole genome shotgun (WGS) entry which is preliminary data.</text>
</comment>
<keyword evidence="9" id="KW-1003">Cell membrane</keyword>
<evidence type="ECO:0000256" key="4">
    <source>
        <dbReference type="ARBA" id="ARBA00022692"/>
    </source>
</evidence>
<evidence type="ECO:0000313" key="14">
    <source>
        <dbReference type="Proteomes" id="UP000540014"/>
    </source>
</evidence>
<keyword evidence="7 9" id="KW-0472">Membrane</keyword>
<dbReference type="SUPFAM" id="SSF54631">
    <property type="entry name" value="CBS-domain pair"/>
    <property type="match status" value="1"/>
</dbReference>
<evidence type="ECO:0000256" key="7">
    <source>
        <dbReference type="ARBA" id="ARBA00023136"/>
    </source>
</evidence>
<name>A0A3E3E4P7_9FIRM</name>
<evidence type="ECO:0000313" key="13">
    <source>
        <dbReference type="Proteomes" id="UP000260721"/>
    </source>
</evidence>
<dbReference type="Proteomes" id="UP000260721">
    <property type="component" value="Unassembled WGS sequence"/>
</dbReference>
<evidence type="ECO:0000256" key="8">
    <source>
        <dbReference type="PROSITE-ProRule" id="PRU00703"/>
    </source>
</evidence>
<feature type="transmembrane region" description="Helical" evidence="9">
    <location>
        <begin position="407"/>
        <end position="434"/>
    </location>
</feature>
<dbReference type="PANTHER" id="PTHR43773">
    <property type="entry name" value="MAGNESIUM TRANSPORTER MGTE"/>
    <property type="match status" value="1"/>
</dbReference>
<comment type="subunit">
    <text evidence="9">Homodimer.</text>
</comment>
<feature type="domain" description="CBS" evidence="10">
    <location>
        <begin position="190"/>
        <end position="246"/>
    </location>
</feature>